<dbReference type="InterPro" id="IPR030916">
    <property type="entry name" value="ELWxxDGT_rpt"/>
</dbReference>
<organism evidence="1 2">
    <name type="scientific">Eiseniibacteriota bacterium</name>
    <dbReference type="NCBI Taxonomy" id="2212470"/>
    <lineage>
        <taxon>Bacteria</taxon>
        <taxon>Candidatus Eiseniibacteriota</taxon>
    </lineage>
</organism>
<dbReference type="SUPFAM" id="SSF82171">
    <property type="entry name" value="DPP6 N-terminal domain-like"/>
    <property type="match status" value="1"/>
</dbReference>
<dbReference type="NCBIfam" id="TIGR04183">
    <property type="entry name" value="Por_Secre_tail"/>
    <property type="match status" value="1"/>
</dbReference>
<comment type="caution">
    <text evidence="1">The sequence shown here is derived from an EMBL/GenBank/DDBJ whole genome shotgun (WGS) entry which is preliminary data.</text>
</comment>
<reference evidence="1" key="2">
    <citation type="journal article" date="2021" name="Microbiome">
        <title>Successional dynamics and alternative stable states in a saline activated sludge microbial community over 9 years.</title>
        <authorList>
            <person name="Wang Y."/>
            <person name="Ye J."/>
            <person name="Ju F."/>
            <person name="Liu L."/>
            <person name="Boyd J.A."/>
            <person name="Deng Y."/>
            <person name="Parks D.H."/>
            <person name="Jiang X."/>
            <person name="Yin X."/>
            <person name="Woodcroft B.J."/>
            <person name="Tyson G.W."/>
            <person name="Hugenholtz P."/>
            <person name="Polz M.F."/>
            <person name="Zhang T."/>
        </authorList>
    </citation>
    <scope>NUCLEOTIDE SEQUENCE</scope>
    <source>
        <strain evidence="1">HKST-UBA02</strain>
    </source>
</reference>
<dbReference type="InterPro" id="IPR026444">
    <property type="entry name" value="Secre_tail"/>
</dbReference>
<dbReference type="Gene3D" id="2.60.40.4070">
    <property type="match status" value="1"/>
</dbReference>
<dbReference type="Proteomes" id="UP000739538">
    <property type="component" value="Unassembled WGS sequence"/>
</dbReference>
<protein>
    <submittedName>
        <fullName evidence="1">T9SS type A sorting domain-containing protein</fullName>
    </submittedName>
</protein>
<dbReference type="AlphaFoldDB" id="A0A956SF02"/>
<reference evidence="1" key="1">
    <citation type="submission" date="2020-04" db="EMBL/GenBank/DDBJ databases">
        <authorList>
            <person name="Zhang T."/>
        </authorList>
    </citation>
    <scope>NUCLEOTIDE SEQUENCE</scope>
    <source>
        <strain evidence="1">HKST-UBA02</strain>
    </source>
</reference>
<accession>A0A956SF02</accession>
<dbReference type="EMBL" id="JAGQHS010000145">
    <property type="protein sequence ID" value="MCA9758135.1"/>
    <property type="molecule type" value="Genomic_DNA"/>
</dbReference>
<evidence type="ECO:0000313" key="1">
    <source>
        <dbReference type="EMBL" id="MCA9758135.1"/>
    </source>
</evidence>
<evidence type="ECO:0000313" key="2">
    <source>
        <dbReference type="Proteomes" id="UP000739538"/>
    </source>
</evidence>
<proteinExistence type="predicted"/>
<dbReference type="NCBIfam" id="TIGR04534">
    <property type="entry name" value="ELWxxDGT_rpt"/>
    <property type="match status" value="3"/>
</dbReference>
<gene>
    <name evidence="1" type="ORF">KDA27_20240</name>
</gene>
<sequence length="981" mass="103491">MFRSLLDLAVPRLVVPSGFLSVLPGVLLGLTSLLPTGVAHAAPTLLFDQIIGSSYLDNAAKSGPGTWYMQALGPDFGIVRFEPGSATWTRIDAPVFESGTSNPQLAGGHVFFRGIPLQGDGLMHIYVVDGDSSIDLSSSSIYAGFFTDLNGQAILAWGDDANGEELWTSDGTPGGTVLLKDINPTGDSSPAFGATLNGYLYFGADDGANGQELWRTNGTAAGTTFVKDIRPGSVGSIPNAFAEVNGLLVFSANDGSTGNELWRSDGTSAGTFRLLDIYSGTLSSSPRHLTNVNGWVYFSATTSALGEELYRTDGTVVQLIKDIRPGTGGSRPQQFHGYGGEVYFAADDDAHGTEVWKTDGTTAGTQLVYDCFPGSASSYGFPGFVNGGGSLFFVGYDGSYGVWRSDGTSATTQNVFRDLGPSSSSPNLLIGNSNYVYFSGDDGTEVGHEPRRLDVVTNAVELSRDLNTENGSNCEQLTAYGDNLLAISDQYWFGRDLWFYDLDIPTNSVSLDDTGWRESQSPEGATFVVDGDIAYFTGWQEETGFEVGAYDGSDLYQVDVIPGPEGSDPIALVVADGHAYFVALTASGNYGLYRLSAPPSPTATLLQEFGAGPLRELTSFGSGVLFVAEDATSGAELWRAQGQQIGPVLDINPGAPGSHPSSLTPMGDEVYFSASQPATGRELWVTNGTAAGTHLVEEIVPGPTSSSPAHLTNGFPFLYFTASTTATGSEIYAATAFGIDPVDEIVPGPGSADPEELAFTGSRLRFSADDGSGIGREPWYLSGRNPVLLGDLNPGAASSNPRDYTSHLGATYFSAANASLGRELVRVAGGVVSVVTESIAPGTASSNPGDRVTIGDRLYFVAENEAYGRELWYVEDTGGPSDVPTPPVLAGGAGLQLRTGPNPFVDELRLEFTLSAASDVSAELIDAGGRLVERFDLGRREAGTHVDEWSLDRGRGIPSGVYFVRLDAGSESRVRKVLRIE</sequence>
<name>A0A956SF02_UNCEI</name>